<feature type="transmembrane region" description="Helical" evidence="5">
    <location>
        <begin position="258"/>
        <end position="277"/>
    </location>
</feature>
<feature type="transmembrane region" description="Helical" evidence="5">
    <location>
        <begin position="380"/>
        <end position="400"/>
    </location>
</feature>
<organism evidence="7 8">
    <name type="scientific">Azospirillum brasilense</name>
    <dbReference type="NCBI Taxonomy" id="192"/>
    <lineage>
        <taxon>Bacteria</taxon>
        <taxon>Pseudomonadati</taxon>
        <taxon>Pseudomonadota</taxon>
        <taxon>Alphaproteobacteria</taxon>
        <taxon>Rhodospirillales</taxon>
        <taxon>Azospirillaceae</taxon>
        <taxon>Azospirillum</taxon>
    </lineage>
</organism>
<dbReference type="EMBL" id="NOWT01000027">
    <property type="protein sequence ID" value="OYD81925.1"/>
    <property type="molecule type" value="Genomic_DNA"/>
</dbReference>
<keyword evidence="2 5" id="KW-0812">Transmembrane</keyword>
<dbReference type="SUPFAM" id="SSF103473">
    <property type="entry name" value="MFS general substrate transporter"/>
    <property type="match status" value="1"/>
</dbReference>
<feature type="transmembrane region" description="Helical" evidence="5">
    <location>
        <begin position="87"/>
        <end position="108"/>
    </location>
</feature>
<dbReference type="GO" id="GO:0046943">
    <property type="term" value="F:carboxylic acid transmembrane transporter activity"/>
    <property type="evidence" value="ECO:0007669"/>
    <property type="project" value="TreeGrafter"/>
</dbReference>
<evidence type="ECO:0000256" key="1">
    <source>
        <dbReference type="ARBA" id="ARBA00004141"/>
    </source>
</evidence>
<feature type="transmembrane region" description="Helical" evidence="5">
    <location>
        <begin position="114"/>
        <end position="134"/>
    </location>
</feature>
<feature type="transmembrane region" description="Helical" evidence="5">
    <location>
        <begin position="289"/>
        <end position="311"/>
    </location>
</feature>
<proteinExistence type="predicted"/>
<evidence type="ECO:0000259" key="6">
    <source>
        <dbReference type="PROSITE" id="PS50850"/>
    </source>
</evidence>
<feature type="transmembrane region" description="Helical" evidence="5">
    <location>
        <begin position="175"/>
        <end position="196"/>
    </location>
</feature>
<evidence type="ECO:0000256" key="4">
    <source>
        <dbReference type="ARBA" id="ARBA00023136"/>
    </source>
</evidence>
<dbReference type="PROSITE" id="PS50850">
    <property type="entry name" value="MFS"/>
    <property type="match status" value="1"/>
</dbReference>
<geneLocation type="plasmid" evidence="7">
    <name>unnamed</name>
</geneLocation>
<evidence type="ECO:0000256" key="2">
    <source>
        <dbReference type="ARBA" id="ARBA00022692"/>
    </source>
</evidence>
<feature type="transmembrane region" description="Helical" evidence="5">
    <location>
        <begin position="412"/>
        <end position="433"/>
    </location>
</feature>
<keyword evidence="4 5" id="KW-0472">Membrane</keyword>
<feature type="transmembrane region" description="Helical" evidence="5">
    <location>
        <begin position="343"/>
        <end position="368"/>
    </location>
</feature>
<name>A0A235H9R9_AZOBR</name>
<keyword evidence="3 5" id="KW-1133">Transmembrane helix</keyword>
<evidence type="ECO:0000313" key="7">
    <source>
        <dbReference type="EMBL" id="OYD81925.1"/>
    </source>
</evidence>
<feature type="transmembrane region" description="Helical" evidence="5">
    <location>
        <begin position="318"/>
        <end position="337"/>
    </location>
</feature>
<sequence>MNTVSVSDVIGRSRLGGLQLRVVALCTLCMIVDGFDVQAMGYVAPAIIGDWGIQKADLGTVFGAALLGMTLGALVMGMLADRFGRRPVLIAAMLCLALTSFATAQAASVEELRWMRFLTGLCMGAIVPNAVALAGEFSPARVRITLMMVASSGFILGGAVGGVVAGLLIPAYGWHAVFLAGAIAPLLLSLAMLALLPESLQYLTVRGRNLDQVRLWLARIEPDLTMRDDTILAAADRPARGAPILELFRGTMAVATPLLWLLNFMNLLAAYFLANWLPVIMTEAGHPASAAVMVGTIFWVGGLVGNLLLGWLVDRHGFGPTLAINLLAGALGVALIGQVSGSLVIAGVVIAVAGFCILGGQSALNALAAAFYPTPVRSTGAGWALGIGRLGSIFGPVIGGELMRLNWSTADLLVVAAIPCLIALAGNLLLWALGRLPRTAGSVSGALPQQPARSRT</sequence>
<keyword evidence="7" id="KW-0614">Plasmid</keyword>
<dbReference type="CDD" id="cd17365">
    <property type="entry name" value="MFS_PcaK_like"/>
    <property type="match status" value="1"/>
</dbReference>
<dbReference type="InterPro" id="IPR036259">
    <property type="entry name" value="MFS_trans_sf"/>
</dbReference>
<feature type="transmembrane region" description="Helical" evidence="5">
    <location>
        <begin position="60"/>
        <end position="80"/>
    </location>
</feature>
<feature type="domain" description="Major facilitator superfamily (MFS) profile" evidence="6">
    <location>
        <begin position="22"/>
        <end position="435"/>
    </location>
</feature>
<dbReference type="GO" id="GO:0005886">
    <property type="term" value="C:plasma membrane"/>
    <property type="evidence" value="ECO:0007669"/>
    <property type="project" value="TreeGrafter"/>
</dbReference>
<reference evidence="7 8" key="1">
    <citation type="submission" date="2017-07" db="EMBL/GenBank/DDBJ databases">
        <title>Whole genome sequence of Azospirillum brasilense 2A1, a potential biofertilizer strain.</title>
        <authorList>
            <person name="Fontana C.A."/>
            <person name="Toffoli L.M."/>
            <person name="Salazar S.M."/>
            <person name="Puglisi E."/>
            <person name="Pedraza R."/>
            <person name="Bassi D."/>
            <person name="Cocconcelli P.S."/>
        </authorList>
    </citation>
    <scope>NUCLEOTIDE SEQUENCE [LARGE SCALE GENOMIC DNA]</scope>
    <source>
        <strain evidence="7 8">2A1</strain>
        <plasmid evidence="7">unnamed</plasmid>
    </source>
</reference>
<evidence type="ECO:0000313" key="8">
    <source>
        <dbReference type="Proteomes" id="UP000215367"/>
    </source>
</evidence>
<evidence type="ECO:0000256" key="5">
    <source>
        <dbReference type="SAM" id="Phobius"/>
    </source>
</evidence>
<dbReference type="InterPro" id="IPR011701">
    <property type="entry name" value="MFS"/>
</dbReference>
<dbReference type="Proteomes" id="UP000215367">
    <property type="component" value="Unassembled WGS sequence"/>
</dbReference>
<dbReference type="AlphaFoldDB" id="A0A235H9R9"/>
<dbReference type="PROSITE" id="PS00217">
    <property type="entry name" value="SUGAR_TRANSPORT_2"/>
    <property type="match status" value="1"/>
</dbReference>
<protein>
    <submittedName>
        <fullName evidence="7">Aromatic acid/H+ symport family MFS transporter</fullName>
    </submittedName>
</protein>
<dbReference type="InterPro" id="IPR020846">
    <property type="entry name" value="MFS_dom"/>
</dbReference>
<dbReference type="Gene3D" id="1.20.1250.20">
    <property type="entry name" value="MFS general substrate transporter like domains"/>
    <property type="match status" value="1"/>
</dbReference>
<evidence type="ECO:0000256" key="3">
    <source>
        <dbReference type="ARBA" id="ARBA00022989"/>
    </source>
</evidence>
<dbReference type="PANTHER" id="PTHR23508:SF10">
    <property type="entry name" value="CARBOXYLIC ACID TRANSPORTER PROTEIN HOMOLOG"/>
    <property type="match status" value="1"/>
</dbReference>
<comment type="caution">
    <text evidence="7">The sequence shown here is derived from an EMBL/GenBank/DDBJ whole genome shotgun (WGS) entry which is preliminary data.</text>
</comment>
<feature type="transmembrane region" description="Helical" evidence="5">
    <location>
        <begin position="146"/>
        <end position="169"/>
    </location>
</feature>
<dbReference type="PROSITE" id="PS00216">
    <property type="entry name" value="SUGAR_TRANSPORT_1"/>
    <property type="match status" value="1"/>
</dbReference>
<accession>A0A235H9R9</accession>
<dbReference type="RefSeq" id="WP_094305816.1">
    <property type="nucleotide sequence ID" value="NZ_NOWT01000027.1"/>
</dbReference>
<dbReference type="InterPro" id="IPR005829">
    <property type="entry name" value="Sugar_transporter_CS"/>
</dbReference>
<gene>
    <name evidence="7" type="ORF">CHT98_23140</name>
</gene>
<feature type="transmembrane region" description="Helical" evidence="5">
    <location>
        <begin position="22"/>
        <end position="48"/>
    </location>
</feature>
<dbReference type="PANTHER" id="PTHR23508">
    <property type="entry name" value="CARBOXYLIC ACID TRANSPORTER PROTEIN HOMOLOG"/>
    <property type="match status" value="1"/>
</dbReference>
<comment type="subcellular location">
    <subcellularLocation>
        <location evidence="1">Membrane</location>
        <topology evidence="1">Multi-pass membrane protein</topology>
    </subcellularLocation>
</comment>
<dbReference type="Pfam" id="PF07690">
    <property type="entry name" value="MFS_1"/>
    <property type="match status" value="2"/>
</dbReference>